<comment type="subcellular location">
    <subcellularLocation>
        <location evidence="1 17">Mitochondrion inner membrane</location>
        <topology evidence="1 17">Multi-pass membrane protein</topology>
    </subcellularLocation>
</comment>
<evidence type="ECO:0000256" key="10">
    <source>
        <dbReference type="ARBA" id="ARBA00022982"/>
    </source>
</evidence>
<evidence type="ECO:0000256" key="16">
    <source>
        <dbReference type="ARBA" id="ARBA00049551"/>
    </source>
</evidence>
<dbReference type="EMBL" id="AF128485">
    <property type="protein sequence ID" value="AAG00691.2"/>
    <property type="molecule type" value="Genomic_DNA"/>
</dbReference>
<dbReference type="PRINTS" id="PR01436">
    <property type="entry name" value="NADHDHGNASE2"/>
</dbReference>
<keyword evidence="14 17" id="KW-0496">Mitochondrion</keyword>
<dbReference type="Pfam" id="PF00361">
    <property type="entry name" value="Proton_antipo_M"/>
    <property type="match status" value="1"/>
</dbReference>
<keyword evidence="9 17" id="KW-1278">Translocase</keyword>
<evidence type="ECO:0000256" key="13">
    <source>
        <dbReference type="ARBA" id="ARBA00023075"/>
    </source>
</evidence>
<evidence type="ECO:0000256" key="5">
    <source>
        <dbReference type="ARBA" id="ARBA00022448"/>
    </source>
</evidence>
<protein>
    <recommendedName>
        <fullName evidence="4 17">NADH-ubiquinone oxidoreductase chain 2</fullName>
        <ecNumber evidence="3 17">7.1.1.2</ecNumber>
    </recommendedName>
</protein>
<feature type="transmembrane region" description="Helical" evidence="17">
    <location>
        <begin position="176"/>
        <end position="193"/>
    </location>
</feature>
<reference evidence="20" key="2">
    <citation type="journal article" date="2000" name="Syst. Biol.">
        <title>Evolution and phylogenetic information content of mitochondrial genomic structural features illustrated with acrodont lizards.</title>
        <authorList>
            <person name="Macey J.R."/>
            <person name="Schulte J.A.II."/>
            <person name="Larson A."/>
        </authorList>
    </citation>
    <scope>NUCLEOTIDE SEQUENCE</scope>
</reference>
<feature type="transmembrane region" description="Helical" evidence="17">
    <location>
        <begin position="230"/>
        <end position="252"/>
    </location>
</feature>
<feature type="transmembrane region" description="Helical" evidence="17">
    <location>
        <begin position="272"/>
        <end position="291"/>
    </location>
</feature>
<evidence type="ECO:0000256" key="6">
    <source>
        <dbReference type="ARBA" id="ARBA00022660"/>
    </source>
</evidence>
<keyword evidence="6 17" id="KW-0679">Respiratory chain</keyword>
<dbReference type="InterPro" id="IPR003917">
    <property type="entry name" value="NADH_UbQ_OxRdtase_chain2"/>
</dbReference>
<feature type="transmembrane region" description="Helical" evidence="17">
    <location>
        <begin position="89"/>
        <end position="112"/>
    </location>
</feature>
<dbReference type="AlphaFoldDB" id="Q9G635"/>
<dbReference type="PANTHER" id="PTHR46552">
    <property type="entry name" value="NADH-UBIQUINONE OXIDOREDUCTASE CHAIN 2"/>
    <property type="match status" value="1"/>
</dbReference>
<evidence type="ECO:0000256" key="4">
    <source>
        <dbReference type="ARBA" id="ARBA00021008"/>
    </source>
</evidence>
<evidence type="ECO:0000256" key="12">
    <source>
        <dbReference type="ARBA" id="ARBA00023027"/>
    </source>
</evidence>
<feature type="domain" description="NADH dehydrogenase subunit 2 C-terminal" evidence="19">
    <location>
        <begin position="289"/>
        <end position="336"/>
    </location>
</feature>
<evidence type="ECO:0000256" key="11">
    <source>
        <dbReference type="ARBA" id="ARBA00022989"/>
    </source>
</evidence>
<geneLocation type="mitochondrion" evidence="20"/>
<reference evidence="20" key="1">
    <citation type="journal article" date="2000" name="Syst. Biol.">
        <title>Evaluating trans-tethys migration: an example using acrodont lizard phylogenetics.</title>
        <authorList>
            <person name="Macey J.R."/>
            <person name="Schulte J.A.II."/>
            <person name="Larson A."/>
            <person name="Ananjeva N.B."/>
            <person name="Wang Y."/>
            <person name="Pethiyagoda R."/>
            <person name="Rastegar-Pouyani N."/>
            <person name="Papenfuss T.J."/>
        </authorList>
    </citation>
    <scope>NUCLEOTIDE SEQUENCE</scope>
</reference>
<dbReference type="InterPro" id="IPR001750">
    <property type="entry name" value="ND/Mrp_TM"/>
</dbReference>
<feature type="transmembrane region" description="Helical" evidence="17">
    <location>
        <begin position="57"/>
        <end position="77"/>
    </location>
</feature>
<evidence type="ECO:0000256" key="9">
    <source>
        <dbReference type="ARBA" id="ARBA00022967"/>
    </source>
</evidence>
<dbReference type="InterPro" id="IPR010933">
    <property type="entry name" value="NADH_DH_su2_C"/>
</dbReference>
<evidence type="ECO:0000256" key="3">
    <source>
        <dbReference type="ARBA" id="ARBA00012944"/>
    </source>
</evidence>
<feature type="transmembrane region" description="Helical" evidence="17">
    <location>
        <begin position="199"/>
        <end position="218"/>
    </location>
</feature>
<keyword evidence="5" id="KW-0813">Transport</keyword>
<comment type="similarity">
    <text evidence="2 17">Belongs to the complex I subunit 2 family.</text>
</comment>
<dbReference type="Pfam" id="PF06444">
    <property type="entry name" value="NADH_dehy_S2_C"/>
    <property type="match status" value="1"/>
</dbReference>
<dbReference type="EC" id="7.1.1.2" evidence="3 17"/>
<feature type="transmembrane region" description="Helical" evidence="17">
    <location>
        <begin position="7"/>
        <end position="30"/>
    </location>
</feature>
<feature type="transmembrane region" description="Helical" evidence="17">
    <location>
        <begin position="146"/>
        <end position="164"/>
    </location>
</feature>
<dbReference type="GO" id="GO:0005743">
    <property type="term" value="C:mitochondrial inner membrane"/>
    <property type="evidence" value="ECO:0007669"/>
    <property type="project" value="UniProtKB-SubCell"/>
</dbReference>
<dbReference type="PANTHER" id="PTHR46552:SF1">
    <property type="entry name" value="NADH-UBIQUINONE OXIDOREDUCTASE CHAIN 2"/>
    <property type="match status" value="1"/>
</dbReference>
<keyword evidence="7 17" id="KW-0812">Transmembrane</keyword>
<keyword evidence="13 17" id="KW-0830">Ubiquinone</keyword>
<evidence type="ECO:0000256" key="8">
    <source>
        <dbReference type="ARBA" id="ARBA00022792"/>
    </source>
</evidence>
<evidence type="ECO:0000256" key="15">
    <source>
        <dbReference type="ARBA" id="ARBA00023136"/>
    </source>
</evidence>
<evidence type="ECO:0000259" key="18">
    <source>
        <dbReference type="Pfam" id="PF00361"/>
    </source>
</evidence>
<feature type="domain" description="NADH:quinone oxidoreductase/Mrp antiporter transmembrane" evidence="18">
    <location>
        <begin position="20"/>
        <end position="286"/>
    </location>
</feature>
<evidence type="ECO:0000259" key="19">
    <source>
        <dbReference type="Pfam" id="PF06444"/>
    </source>
</evidence>
<accession>Q9G635</accession>
<gene>
    <name evidence="20" type="primary">ND2</name>
</gene>
<evidence type="ECO:0000256" key="14">
    <source>
        <dbReference type="ARBA" id="ARBA00023128"/>
    </source>
</evidence>
<comment type="function">
    <text evidence="17">Core subunit of the mitochondrial membrane respiratory chain NADH dehydrogenase (Complex I) which catalyzes electron transfer from NADH through the respiratory chain, using ubiquinone as an electron acceptor. Essential for the catalytic activity and assembly of complex I.</text>
</comment>
<keyword evidence="8 17" id="KW-0999">Mitochondrion inner membrane</keyword>
<sequence>MQTTMILAGIITSTIVVTTSNNWLLAWLSLELNTLTILPMISKTKHPRAIEASTKYFLTQATASCLLLLAGTLNAWLTGTWDITQMSDTLTSTIMLIALTMKIGTVPTHFWLPEVLQGSTLPTALLISTWQKIAPMSLLFLTSNNTPYTLTLTMGLISTAFGGWGGMNQTQLRKMMAYSSIANMGWTIITLTPEPKASMINIFTYIILTIPTFFLMAITSTKTLQNMTTMWSTSPLATTIMLLLLLSTAGLPPLTGFLPKLIILNELVTQNLTPLATLTMMTSLLSLTFYLRTTYLTTLLNPPNSTTSTMKWRQKMNKNKTMIVLPTTLASIMTMPALVP</sequence>
<proteinExistence type="inferred from homology"/>
<feature type="transmembrane region" description="Helical" evidence="17">
    <location>
        <begin position="321"/>
        <end position="339"/>
    </location>
</feature>
<keyword evidence="12 17" id="KW-0520">NAD</keyword>
<keyword evidence="15 17" id="KW-0472">Membrane</keyword>
<evidence type="ECO:0000256" key="1">
    <source>
        <dbReference type="ARBA" id="ARBA00004448"/>
    </source>
</evidence>
<evidence type="ECO:0000313" key="20">
    <source>
        <dbReference type="EMBL" id="AAG00691.2"/>
    </source>
</evidence>
<dbReference type="InterPro" id="IPR050175">
    <property type="entry name" value="Complex_I_Subunit_2"/>
</dbReference>
<keyword evidence="11 17" id="KW-1133">Transmembrane helix</keyword>
<keyword evidence="10 17" id="KW-0249">Electron transport</keyword>
<comment type="catalytic activity">
    <reaction evidence="16 17">
        <text>a ubiquinone + NADH + 5 H(+)(in) = a ubiquinol + NAD(+) + 4 H(+)(out)</text>
        <dbReference type="Rhea" id="RHEA:29091"/>
        <dbReference type="Rhea" id="RHEA-COMP:9565"/>
        <dbReference type="Rhea" id="RHEA-COMP:9566"/>
        <dbReference type="ChEBI" id="CHEBI:15378"/>
        <dbReference type="ChEBI" id="CHEBI:16389"/>
        <dbReference type="ChEBI" id="CHEBI:17976"/>
        <dbReference type="ChEBI" id="CHEBI:57540"/>
        <dbReference type="ChEBI" id="CHEBI:57945"/>
        <dbReference type="EC" id="7.1.1.2"/>
    </reaction>
</comment>
<organism evidence="20">
    <name type="scientific">Calotes liolepis</name>
    <dbReference type="NCBI Taxonomy" id="118096"/>
    <lineage>
        <taxon>Eukaryota</taxon>
        <taxon>Metazoa</taxon>
        <taxon>Chordata</taxon>
        <taxon>Craniata</taxon>
        <taxon>Vertebrata</taxon>
        <taxon>Euteleostomi</taxon>
        <taxon>Lepidosauria</taxon>
        <taxon>Squamata</taxon>
        <taxon>Bifurcata</taxon>
        <taxon>Unidentata</taxon>
        <taxon>Episquamata</taxon>
        <taxon>Toxicofera</taxon>
        <taxon>Iguania</taxon>
        <taxon>Acrodonta</taxon>
        <taxon>Agamidae</taxon>
        <taxon>Draconinae</taxon>
        <taxon>Calotes</taxon>
    </lineage>
</organism>
<evidence type="ECO:0000256" key="2">
    <source>
        <dbReference type="ARBA" id="ARBA00007012"/>
    </source>
</evidence>
<name>Q9G635_9SAUR</name>
<dbReference type="GO" id="GO:0008137">
    <property type="term" value="F:NADH dehydrogenase (ubiquinone) activity"/>
    <property type="evidence" value="ECO:0007669"/>
    <property type="project" value="UniProtKB-EC"/>
</dbReference>
<evidence type="ECO:0000256" key="17">
    <source>
        <dbReference type="RuleBase" id="RU003403"/>
    </source>
</evidence>
<evidence type="ECO:0000256" key="7">
    <source>
        <dbReference type="ARBA" id="ARBA00022692"/>
    </source>
</evidence>
<dbReference type="GO" id="GO:0006120">
    <property type="term" value="P:mitochondrial electron transport, NADH to ubiquinone"/>
    <property type="evidence" value="ECO:0007669"/>
    <property type="project" value="InterPro"/>
</dbReference>